<accession>A0A0L8AI40</accession>
<evidence type="ECO:0000313" key="2">
    <source>
        <dbReference type="Proteomes" id="UP000036908"/>
    </source>
</evidence>
<dbReference type="AlphaFoldDB" id="A0A0L8AI40"/>
<organism evidence="1 2">
    <name type="scientific">Roseivirga seohaensis subsp. aquiponti</name>
    <dbReference type="NCBI Taxonomy" id="1566026"/>
    <lineage>
        <taxon>Bacteria</taxon>
        <taxon>Pseudomonadati</taxon>
        <taxon>Bacteroidota</taxon>
        <taxon>Cytophagia</taxon>
        <taxon>Cytophagales</taxon>
        <taxon>Roseivirgaceae</taxon>
        <taxon>Roseivirga</taxon>
    </lineage>
</organism>
<sequence>MSLLNKQFELVRGEFSPEDAQDILNHLITKKINFHKLKNFSHEIRYGKPDENSLKRINELKTAKAELIAWIDCAKMEEKNLQVNSSVSIELL</sequence>
<reference evidence="2" key="1">
    <citation type="submission" date="2014-11" db="EMBL/GenBank/DDBJ databases">
        <title>Genome sequencing of Roseivirga sp. D-25.</title>
        <authorList>
            <person name="Selvaratnam C."/>
            <person name="Thevarajoo S."/>
            <person name="Goh K.M."/>
            <person name="Eee R."/>
            <person name="Chan K.-G."/>
            <person name="Chong C.S."/>
        </authorList>
    </citation>
    <scope>NUCLEOTIDE SEQUENCE [LARGE SCALE GENOMIC DNA]</scope>
    <source>
        <strain evidence="2">D-25</strain>
    </source>
</reference>
<name>A0A0L8AI40_9BACT</name>
<keyword evidence="2" id="KW-1185">Reference proteome</keyword>
<proteinExistence type="predicted"/>
<dbReference type="PATRIC" id="fig|1566026.4.peg.1260"/>
<evidence type="ECO:0000313" key="1">
    <source>
        <dbReference type="EMBL" id="KOF02044.1"/>
    </source>
</evidence>
<protein>
    <submittedName>
        <fullName evidence="1">Uncharacterized protein</fullName>
    </submittedName>
</protein>
<dbReference type="EMBL" id="JSVA01000017">
    <property type="protein sequence ID" value="KOF02044.1"/>
    <property type="molecule type" value="Genomic_DNA"/>
</dbReference>
<dbReference type="OrthoDB" id="680899at2"/>
<dbReference type="Proteomes" id="UP000036908">
    <property type="component" value="Unassembled WGS sequence"/>
</dbReference>
<comment type="caution">
    <text evidence="1">The sequence shown here is derived from an EMBL/GenBank/DDBJ whole genome shotgun (WGS) entry which is preliminary data.</text>
</comment>
<gene>
    <name evidence="1" type="ORF">OB69_14735</name>
</gene>